<dbReference type="GO" id="GO:0005524">
    <property type="term" value="F:ATP binding"/>
    <property type="evidence" value="ECO:0007669"/>
    <property type="project" value="UniProtKB-UniRule"/>
</dbReference>
<dbReference type="PIRSF" id="PIRSF000538">
    <property type="entry name" value="GlpK"/>
    <property type="match status" value="1"/>
</dbReference>
<dbReference type="FunFam" id="3.30.420.40:FF:000008">
    <property type="entry name" value="Glycerol kinase"/>
    <property type="match status" value="1"/>
</dbReference>
<keyword evidence="4 9" id="KW-0547">Nucleotide-binding</keyword>
<dbReference type="Pfam" id="PF02782">
    <property type="entry name" value="FGGY_C"/>
    <property type="match status" value="1"/>
</dbReference>
<evidence type="ECO:0000259" key="11">
    <source>
        <dbReference type="Pfam" id="PF00370"/>
    </source>
</evidence>
<evidence type="ECO:0000256" key="3">
    <source>
        <dbReference type="ARBA" id="ARBA00022679"/>
    </source>
</evidence>
<evidence type="ECO:0000256" key="8">
    <source>
        <dbReference type="ARBA" id="ARBA00052101"/>
    </source>
</evidence>
<dbReference type="PANTHER" id="PTHR10196">
    <property type="entry name" value="SUGAR KINASE"/>
    <property type="match status" value="1"/>
</dbReference>
<comment type="catalytic activity">
    <reaction evidence="8 9">
        <text>glycerol + ATP = sn-glycerol 3-phosphate + ADP + H(+)</text>
        <dbReference type="Rhea" id="RHEA:21644"/>
        <dbReference type="ChEBI" id="CHEBI:15378"/>
        <dbReference type="ChEBI" id="CHEBI:17754"/>
        <dbReference type="ChEBI" id="CHEBI:30616"/>
        <dbReference type="ChEBI" id="CHEBI:57597"/>
        <dbReference type="ChEBI" id="CHEBI:456216"/>
        <dbReference type="EC" id="2.7.1.30"/>
    </reaction>
</comment>
<dbReference type="GO" id="GO:0004370">
    <property type="term" value="F:glycerol kinase activity"/>
    <property type="evidence" value="ECO:0007669"/>
    <property type="project" value="UniProtKB-UniRule"/>
</dbReference>
<dbReference type="RefSeq" id="WP_118234212.1">
    <property type="nucleotide sequence ID" value="NZ_QRHL01000005.1"/>
</dbReference>
<accession>A0A414PXK3</accession>
<dbReference type="GO" id="GO:0005829">
    <property type="term" value="C:cytosol"/>
    <property type="evidence" value="ECO:0007669"/>
    <property type="project" value="UniProtKB-ARBA"/>
</dbReference>
<reference evidence="13 14" key="1">
    <citation type="submission" date="2018-08" db="EMBL/GenBank/DDBJ databases">
        <title>A genome reference for cultivated species of the human gut microbiota.</title>
        <authorList>
            <person name="Zou Y."/>
            <person name="Xue W."/>
            <person name="Luo G."/>
        </authorList>
    </citation>
    <scope>NUCLEOTIDE SEQUENCE [LARGE SCALE GENOMIC DNA]</scope>
    <source>
        <strain evidence="13 14">AM25-1</strain>
    </source>
</reference>
<feature type="binding site" evidence="9">
    <location>
        <position position="412"/>
    </location>
    <ligand>
        <name>ATP</name>
        <dbReference type="ChEBI" id="CHEBI:30616"/>
    </ligand>
</feature>
<feature type="binding site" evidence="9">
    <location>
        <position position="15"/>
    </location>
    <ligand>
        <name>ATP</name>
        <dbReference type="ChEBI" id="CHEBI:30616"/>
    </ligand>
</feature>
<feature type="binding site" evidence="9">
    <location>
        <position position="84"/>
    </location>
    <ligand>
        <name>sn-glycerol 3-phosphate</name>
        <dbReference type="ChEBI" id="CHEBI:57597"/>
    </ligand>
</feature>
<keyword evidence="3 9" id="KW-0808">Transferase</keyword>
<feature type="domain" description="Carbohydrate kinase FGGY C-terminal" evidence="12">
    <location>
        <begin position="264"/>
        <end position="451"/>
    </location>
</feature>
<feature type="binding site" evidence="9">
    <location>
        <position position="13"/>
    </location>
    <ligand>
        <name>ATP</name>
        <dbReference type="ChEBI" id="CHEBI:30616"/>
    </ligand>
</feature>
<comment type="function">
    <text evidence="9">Key enzyme in the regulation of glycerol uptake and metabolism. Catalyzes the phosphorylation of glycerol to yield sn-glycerol 3-phosphate.</text>
</comment>
<dbReference type="UniPathway" id="UPA00618">
    <property type="reaction ID" value="UER00672"/>
</dbReference>
<dbReference type="HAMAP" id="MF_00186">
    <property type="entry name" value="Glycerol_kin"/>
    <property type="match status" value="1"/>
</dbReference>
<dbReference type="Gene3D" id="3.30.420.40">
    <property type="match status" value="2"/>
</dbReference>
<dbReference type="Pfam" id="PF00370">
    <property type="entry name" value="FGGY_N"/>
    <property type="match status" value="1"/>
</dbReference>
<feature type="binding site" evidence="9">
    <location>
        <position position="13"/>
    </location>
    <ligand>
        <name>sn-glycerol 3-phosphate</name>
        <dbReference type="ChEBI" id="CHEBI:57597"/>
    </ligand>
</feature>
<comment type="similarity">
    <text evidence="2 9 10">Belongs to the FGGY kinase family.</text>
</comment>
<evidence type="ECO:0000256" key="10">
    <source>
        <dbReference type="RuleBase" id="RU003733"/>
    </source>
</evidence>
<feature type="binding site" evidence="9">
    <location>
        <position position="136"/>
    </location>
    <ligand>
        <name>sn-glycerol 3-phosphate</name>
        <dbReference type="ChEBI" id="CHEBI:57597"/>
    </ligand>
</feature>
<dbReference type="SUPFAM" id="SSF53067">
    <property type="entry name" value="Actin-like ATPase domain"/>
    <property type="match status" value="2"/>
</dbReference>
<evidence type="ECO:0000313" key="14">
    <source>
        <dbReference type="Proteomes" id="UP000284676"/>
    </source>
</evidence>
<dbReference type="CDD" id="cd07786">
    <property type="entry name" value="FGGY_EcGK_like"/>
    <property type="match status" value="1"/>
</dbReference>
<evidence type="ECO:0000256" key="6">
    <source>
        <dbReference type="ARBA" id="ARBA00022798"/>
    </source>
</evidence>
<feature type="binding site" evidence="9">
    <location>
        <position position="315"/>
    </location>
    <ligand>
        <name>ATP</name>
        <dbReference type="ChEBI" id="CHEBI:30616"/>
    </ligand>
</feature>
<feature type="binding site" evidence="9">
    <location>
        <position position="416"/>
    </location>
    <ligand>
        <name>ADP</name>
        <dbReference type="ChEBI" id="CHEBI:456216"/>
    </ligand>
</feature>
<dbReference type="FunFam" id="3.30.420.40:FF:000007">
    <property type="entry name" value="Glycerol kinase"/>
    <property type="match status" value="1"/>
</dbReference>
<feature type="binding site" evidence="9">
    <location>
        <position position="14"/>
    </location>
    <ligand>
        <name>ATP</name>
        <dbReference type="ChEBI" id="CHEBI:30616"/>
    </ligand>
</feature>
<proteinExistence type="inferred from homology"/>
<feature type="binding site" evidence="9">
    <location>
        <position position="17"/>
    </location>
    <ligand>
        <name>ADP</name>
        <dbReference type="ChEBI" id="CHEBI:456216"/>
    </ligand>
</feature>
<feature type="binding site" evidence="9">
    <location>
        <position position="246"/>
    </location>
    <ligand>
        <name>glycerol</name>
        <dbReference type="ChEBI" id="CHEBI:17754"/>
    </ligand>
</feature>
<dbReference type="PROSITE" id="PS00445">
    <property type="entry name" value="FGGY_KINASES_2"/>
    <property type="match status" value="1"/>
</dbReference>
<feature type="binding site" evidence="9">
    <location>
        <position position="136"/>
    </location>
    <ligand>
        <name>glycerol</name>
        <dbReference type="ChEBI" id="CHEBI:17754"/>
    </ligand>
</feature>
<comment type="caution">
    <text evidence="13">The sequence shown here is derived from an EMBL/GenBank/DDBJ whole genome shotgun (WGS) entry which is preliminary data.</text>
</comment>
<evidence type="ECO:0000256" key="1">
    <source>
        <dbReference type="ARBA" id="ARBA00005190"/>
    </source>
</evidence>
<feature type="binding site" evidence="9">
    <location>
        <position position="268"/>
    </location>
    <ligand>
        <name>ATP</name>
        <dbReference type="ChEBI" id="CHEBI:30616"/>
    </ligand>
</feature>
<dbReference type="InterPro" id="IPR018484">
    <property type="entry name" value="FGGY_N"/>
</dbReference>
<dbReference type="NCBIfam" id="TIGR01311">
    <property type="entry name" value="glycerol_kin"/>
    <property type="match status" value="1"/>
</dbReference>
<evidence type="ECO:0000256" key="5">
    <source>
        <dbReference type="ARBA" id="ARBA00022777"/>
    </source>
</evidence>
<dbReference type="GO" id="GO:0019563">
    <property type="term" value="P:glycerol catabolic process"/>
    <property type="evidence" value="ECO:0007669"/>
    <property type="project" value="UniProtKB-UniRule"/>
</dbReference>
<evidence type="ECO:0000259" key="12">
    <source>
        <dbReference type="Pfam" id="PF02782"/>
    </source>
</evidence>
<dbReference type="AlphaFoldDB" id="A0A414PXK3"/>
<feature type="binding site" evidence="9">
    <location>
        <position position="311"/>
    </location>
    <ligand>
        <name>ATP</name>
        <dbReference type="ChEBI" id="CHEBI:30616"/>
    </ligand>
</feature>
<evidence type="ECO:0000256" key="4">
    <source>
        <dbReference type="ARBA" id="ARBA00022741"/>
    </source>
</evidence>
<feature type="binding site" evidence="9">
    <location>
        <position position="311"/>
    </location>
    <ligand>
        <name>ADP</name>
        <dbReference type="ChEBI" id="CHEBI:456216"/>
    </ligand>
</feature>
<protein>
    <recommendedName>
        <fullName evidence="9">Glycerol kinase</fullName>
        <ecNumber evidence="9">2.7.1.30</ecNumber>
    </recommendedName>
    <alternativeName>
        <fullName evidence="9">ATP:glycerol 3-phosphotransferase</fullName>
    </alternativeName>
    <alternativeName>
        <fullName evidence="9">Glycerokinase</fullName>
        <shortName evidence="9">GK</shortName>
    </alternativeName>
</protein>
<feature type="binding site" evidence="9">
    <location>
        <position position="268"/>
    </location>
    <ligand>
        <name>ADP</name>
        <dbReference type="ChEBI" id="CHEBI:456216"/>
    </ligand>
</feature>
<dbReference type="EMBL" id="QRHL01000005">
    <property type="protein sequence ID" value="RHF73240.1"/>
    <property type="molecule type" value="Genomic_DNA"/>
</dbReference>
<dbReference type="InterPro" id="IPR000577">
    <property type="entry name" value="Carb_kinase_FGGY"/>
</dbReference>
<gene>
    <name evidence="9 13" type="primary">glpK</name>
    <name evidence="13" type="ORF">DW663_05160</name>
</gene>
<organism evidence="13 14">
    <name type="scientific">Fusobacterium mortiferum</name>
    <dbReference type="NCBI Taxonomy" id="850"/>
    <lineage>
        <taxon>Bacteria</taxon>
        <taxon>Fusobacteriati</taxon>
        <taxon>Fusobacteriota</taxon>
        <taxon>Fusobacteriia</taxon>
        <taxon>Fusobacteriales</taxon>
        <taxon>Fusobacteriaceae</taxon>
        <taxon>Fusobacterium</taxon>
    </lineage>
</organism>
<feature type="binding site" evidence="9">
    <location>
        <position position="83"/>
    </location>
    <ligand>
        <name>sn-glycerol 3-phosphate</name>
        <dbReference type="ChEBI" id="CHEBI:57597"/>
    </ligand>
</feature>
<dbReference type="PANTHER" id="PTHR10196:SF69">
    <property type="entry name" value="GLYCEROL KINASE"/>
    <property type="match status" value="1"/>
</dbReference>
<feature type="binding site" evidence="9">
    <location>
        <position position="246"/>
    </location>
    <ligand>
        <name>sn-glycerol 3-phosphate</name>
        <dbReference type="ChEBI" id="CHEBI:57597"/>
    </ligand>
</feature>
<evidence type="ECO:0000313" key="13">
    <source>
        <dbReference type="EMBL" id="RHF73240.1"/>
    </source>
</evidence>
<feature type="binding site" evidence="9">
    <location>
        <position position="13"/>
    </location>
    <ligand>
        <name>ADP</name>
        <dbReference type="ChEBI" id="CHEBI:456216"/>
    </ligand>
</feature>
<dbReference type="InterPro" id="IPR018485">
    <property type="entry name" value="FGGY_C"/>
</dbReference>
<dbReference type="Proteomes" id="UP000284676">
    <property type="component" value="Unassembled WGS sequence"/>
</dbReference>
<dbReference type="InterPro" id="IPR018483">
    <property type="entry name" value="Carb_kinase_FGGY_CS"/>
</dbReference>
<evidence type="ECO:0000256" key="7">
    <source>
        <dbReference type="ARBA" id="ARBA00022840"/>
    </source>
</evidence>
<dbReference type="InterPro" id="IPR005999">
    <property type="entry name" value="Glycerol_kin"/>
</dbReference>
<dbReference type="EC" id="2.7.1.30" evidence="9"/>
<comment type="pathway">
    <text evidence="1 9">Polyol metabolism; glycerol degradation via glycerol kinase pathway; sn-glycerol 3-phosphate from glycerol: step 1/1.</text>
</comment>
<feature type="binding site" evidence="9">
    <location>
        <position position="247"/>
    </location>
    <ligand>
        <name>glycerol</name>
        <dbReference type="ChEBI" id="CHEBI:17754"/>
    </ligand>
</feature>
<evidence type="ECO:0000256" key="2">
    <source>
        <dbReference type="ARBA" id="ARBA00009156"/>
    </source>
</evidence>
<dbReference type="InterPro" id="IPR043129">
    <property type="entry name" value="ATPase_NBD"/>
</dbReference>
<dbReference type="PROSITE" id="PS00933">
    <property type="entry name" value="FGGY_KINASES_1"/>
    <property type="match status" value="1"/>
</dbReference>
<feature type="binding site" evidence="9">
    <location>
        <position position="412"/>
    </location>
    <ligand>
        <name>ADP</name>
        <dbReference type="ChEBI" id="CHEBI:456216"/>
    </ligand>
</feature>
<keyword evidence="6 9" id="KW-0319">Glycerol metabolism</keyword>
<comment type="activity regulation">
    <text evidence="9">Inhibited by fructose 1,6-bisphosphate (FBP).</text>
</comment>
<evidence type="ECO:0000256" key="9">
    <source>
        <dbReference type="HAMAP-Rule" id="MF_00186"/>
    </source>
</evidence>
<keyword evidence="7 9" id="KW-0067">ATP-binding</keyword>
<name>A0A414PXK3_FUSMR</name>
<feature type="binding site" evidence="9">
    <location>
        <position position="83"/>
    </location>
    <ligand>
        <name>glycerol</name>
        <dbReference type="ChEBI" id="CHEBI:17754"/>
    </ligand>
</feature>
<feature type="domain" description="Carbohydrate kinase FGGY N-terminal" evidence="11">
    <location>
        <begin position="5"/>
        <end position="253"/>
    </location>
</feature>
<dbReference type="NCBIfam" id="NF000756">
    <property type="entry name" value="PRK00047.1"/>
    <property type="match status" value="1"/>
</dbReference>
<feature type="binding site" evidence="9">
    <location>
        <position position="84"/>
    </location>
    <ligand>
        <name>glycerol</name>
        <dbReference type="ChEBI" id="CHEBI:17754"/>
    </ligand>
</feature>
<sequence>MDKKYIIALDQGTTSSRAIVFDSEQQIVGVAQKEFTQIYPKEGWVEHDAMEIWSSQSGVLAEVIARTGISQHDIIGIGITNQRETTIVWDKNTGKPVYNAIVWQCRRTAKICDELKKIKGLEEYVKENTGLLIDAYFSGTKIKWILDNVEGAKEKAEKGELLFGTVDTWLIWKLTNGKVHATDYTNASRTMIYNIKKLEWDEKLLKVLGIPKSMLPKVKDSSGTFGYANLGGKGGHRVPIAGVAGDQQAALFGQTCFKEGDSKNTYGTGCFLLMNTGEKMVGSKNGLVTTIAIGLNGKVEYALEGSIFIGGASVQWLRDELKLVGEARDTEYFARKVKDNGGVYVVPAFVGLGAPYWDMYARGAILGLTRGANKNHIIRATLESIAYQTRDVLEAMQEDSGIKLASLKVDGGAAANNFLMEFQADILGTNVRRPETLETTALGAAYLAGLAVGFWETKDEISSQWKLEKEFTPNMAEDERVKKYSGWKKAVKRAMEWEKED</sequence>
<keyword evidence="5 9" id="KW-0418">Kinase</keyword>
<dbReference type="GO" id="GO:0006072">
    <property type="term" value="P:glycerol-3-phosphate metabolic process"/>
    <property type="evidence" value="ECO:0007669"/>
    <property type="project" value="InterPro"/>
</dbReference>